<dbReference type="AlphaFoldDB" id="A0A8H7ALD1"/>
<protein>
    <submittedName>
        <fullName evidence="1">Uncharacterized protein</fullName>
    </submittedName>
</protein>
<organism evidence="1 2">
    <name type="scientific">Endocarpon pusillum</name>
    <dbReference type="NCBI Taxonomy" id="364733"/>
    <lineage>
        <taxon>Eukaryota</taxon>
        <taxon>Fungi</taxon>
        <taxon>Dikarya</taxon>
        <taxon>Ascomycota</taxon>
        <taxon>Pezizomycotina</taxon>
        <taxon>Eurotiomycetes</taxon>
        <taxon>Chaetothyriomycetidae</taxon>
        <taxon>Verrucariales</taxon>
        <taxon>Verrucariaceae</taxon>
        <taxon>Endocarpon</taxon>
    </lineage>
</organism>
<evidence type="ECO:0000313" key="1">
    <source>
        <dbReference type="EMBL" id="KAF7509206.1"/>
    </source>
</evidence>
<reference evidence="1" key="1">
    <citation type="submission" date="2020-02" db="EMBL/GenBank/DDBJ databases">
        <authorList>
            <person name="Palmer J.M."/>
        </authorList>
    </citation>
    <scope>NUCLEOTIDE SEQUENCE</scope>
    <source>
        <strain evidence="1">EPUS1.4</strain>
        <tissue evidence="1">Thallus</tissue>
    </source>
</reference>
<sequence>MQRINEVADLVLTRIVPGLKASISKAATYSVRSTAVAKLPASLSVPRGNGARSVAVDAGSDYAVVYSFSASRSPHPAWTRLPQPIIAKYGRGERTLQGAPATESSHPTCSEHAIRVSENI</sequence>
<dbReference type="Proteomes" id="UP000606974">
    <property type="component" value="Unassembled WGS sequence"/>
</dbReference>
<comment type="caution">
    <text evidence="1">The sequence shown here is derived from an EMBL/GenBank/DDBJ whole genome shotgun (WGS) entry which is preliminary data.</text>
</comment>
<gene>
    <name evidence="1" type="ORF">GJ744_008266</name>
</gene>
<evidence type="ECO:0000313" key="2">
    <source>
        <dbReference type="Proteomes" id="UP000606974"/>
    </source>
</evidence>
<dbReference type="EMBL" id="JAACFV010000044">
    <property type="protein sequence ID" value="KAF7509206.1"/>
    <property type="molecule type" value="Genomic_DNA"/>
</dbReference>
<accession>A0A8H7ALD1</accession>
<proteinExistence type="predicted"/>
<keyword evidence="2" id="KW-1185">Reference proteome</keyword>
<name>A0A8H7ALD1_9EURO</name>